<accession>A0ACB9MRQ8</accession>
<sequence length="118" mass="12572">MAPSKSKLHPIAVPEIARSPGSPGRPKSRSLSEDMEATDVMMMADVVPEMEDSVMLCVMRRDTILASLTQRIGDGGSKCDDDGQCSSINGGFCVAVRDLEGYYFSLLNPKDVSTGVSG</sequence>
<dbReference type="EMBL" id="CM042888">
    <property type="protein sequence ID" value="KAI4325546.1"/>
    <property type="molecule type" value="Genomic_DNA"/>
</dbReference>
<evidence type="ECO:0000313" key="2">
    <source>
        <dbReference type="Proteomes" id="UP001057402"/>
    </source>
</evidence>
<protein>
    <submittedName>
        <fullName evidence="1">Uncharacterized protein</fullName>
    </submittedName>
</protein>
<evidence type="ECO:0000313" key="1">
    <source>
        <dbReference type="EMBL" id="KAI4325546.1"/>
    </source>
</evidence>
<comment type="caution">
    <text evidence="1">The sequence shown here is derived from an EMBL/GenBank/DDBJ whole genome shotgun (WGS) entry which is preliminary data.</text>
</comment>
<proteinExistence type="predicted"/>
<organism evidence="1 2">
    <name type="scientific">Melastoma candidum</name>
    <dbReference type="NCBI Taxonomy" id="119954"/>
    <lineage>
        <taxon>Eukaryota</taxon>
        <taxon>Viridiplantae</taxon>
        <taxon>Streptophyta</taxon>
        <taxon>Embryophyta</taxon>
        <taxon>Tracheophyta</taxon>
        <taxon>Spermatophyta</taxon>
        <taxon>Magnoliopsida</taxon>
        <taxon>eudicotyledons</taxon>
        <taxon>Gunneridae</taxon>
        <taxon>Pentapetalae</taxon>
        <taxon>rosids</taxon>
        <taxon>malvids</taxon>
        <taxon>Myrtales</taxon>
        <taxon>Melastomataceae</taxon>
        <taxon>Melastomatoideae</taxon>
        <taxon>Melastomateae</taxon>
        <taxon>Melastoma</taxon>
    </lineage>
</organism>
<gene>
    <name evidence="1" type="ORF">MLD38_030931</name>
</gene>
<name>A0ACB9MRQ8_9MYRT</name>
<keyword evidence="2" id="KW-1185">Reference proteome</keyword>
<reference evidence="2" key="1">
    <citation type="journal article" date="2023" name="Front. Plant Sci.">
        <title>Chromosomal-level genome assembly of Melastoma candidum provides insights into trichome evolution.</title>
        <authorList>
            <person name="Zhong Y."/>
            <person name="Wu W."/>
            <person name="Sun C."/>
            <person name="Zou P."/>
            <person name="Liu Y."/>
            <person name="Dai S."/>
            <person name="Zhou R."/>
        </authorList>
    </citation>
    <scope>NUCLEOTIDE SEQUENCE [LARGE SCALE GENOMIC DNA]</scope>
</reference>
<dbReference type="Proteomes" id="UP001057402">
    <property type="component" value="Chromosome 9"/>
</dbReference>